<proteinExistence type="predicted"/>
<name>A0ABD4TEC4_9EURY</name>
<reference evidence="1 2" key="1">
    <citation type="submission" date="2018-05" db="EMBL/GenBank/DDBJ databases">
        <title>Isolation and characterization of genus Methanoculleus species and their viruses from deep sea marine sediment offshore southwestern Taiwan.</title>
        <authorList>
            <person name="Wei W.-H."/>
            <person name="Chen W.-C."/>
            <person name="Lai M.-C."/>
            <person name="Chen S.-C."/>
        </authorList>
    </citation>
    <scope>NUCLEOTIDE SEQUENCE [LARGE SCALE GENOMIC DNA]</scope>
    <source>
        <strain evidence="1 2">CWC-02</strain>
    </source>
</reference>
<gene>
    <name evidence="1" type="ORF">DIC75_09215</name>
</gene>
<comment type="caution">
    <text evidence="1">The sequence shown here is derived from an EMBL/GenBank/DDBJ whole genome shotgun (WGS) entry which is preliminary data.</text>
</comment>
<dbReference type="AlphaFoldDB" id="A0ABD4TEC4"/>
<dbReference type="EMBL" id="QFDM01000002">
    <property type="protein sequence ID" value="MCM2466480.1"/>
    <property type="molecule type" value="Genomic_DNA"/>
</dbReference>
<sequence>MDERVRRVMKEVVRGVEGDWDGPERDPARIDAILSKLLEIWMLDPDMRFGQLVYNLYWQMPETRKMGMTGIDMFHVEDDAFDLRLDEVIHEGWR</sequence>
<organism evidence="1 2">
    <name type="scientific">Methanoculleus oceani</name>
    <dbReference type="NCBI Taxonomy" id="2184756"/>
    <lineage>
        <taxon>Archaea</taxon>
        <taxon>Methanobacteriati</taxon>
        <taxon>Methanobacteriota</taxon>
        <taxon>Stenosarchaea group</taxon>
        <taxon>Methanomicrobia</taxon>
        <taxon>Methanomicrobiales</taxon>
        <taxon>Methanomicrobiaceae</taxon>
        <taxon>Methanoculleus</taxon>
    </lineage>
</organism>
<evidence type="ECO:0000313" key="2">
    <source>
        <dbReference type="Proteomes" id="UP001523230"/>
    </source>
</evidence>
<evidence type="ECO:0000313" key="1">
    <source>
        <dbReference type="EMBL" id="MCM2466480.1"/>
    </source>
</evidence>
<accession>A0ABD4TEC4</accession>
<protein>
    <submittedName>
        <fullName evidence="1">Uncharacterized protein</fullName>
    </submittedName>
</protein>
<dbReference type="Proteomes" id="UP001523230">
    <property type="component" value="Unassembled WGS sequence"/>
</dbReference>
<keyword evidence="2" id="KW-1185">Reference proteome</keyword>